<dbReference type="GeneID" id="37218938"/>
<gene>
    <name evidence="1" type="ORF">BO80DRAFT_18611</name>
</gene>
<proteinExistence type="predicted"/>
<dbReference type="AlphaFoldDB" id="A0A395H9B3"/>
<accession>A0A395H9B3</accession>
<dbReference type="EMBL" id="KZ824429">
    <property type="protein sequence ID" value="RAL02824.1"/>
    <property type="molecule type" value="Genomic_DNA"/>
</dbReference>
<dbReference type="VEuPathDB" id="FungiDB:BO80DRAFT_18611"/>
<sequence length="82" mass="9480">MLRRGLKGPRRYPDDFTPTWSHPLLITPIRRGRDSFSKDLGSEAKGSRHGELQYPSYLILAWGIIVWARTIRRGRGIILAMF</sequence>
<evidence type="ECO:0000313" key="1">
    <source>
        <dbReference type="EMBL" id="RAL02824.1"/>
    </source>
</evidence>
<name>A0A395H9B3_9EURO</name>
<protein>
    <submittedName>
        <fullName evidence="1">Uncharacterized protein</fullName>
    </submittedName>
</protein>
<keyword evidence="2" id="KW-1185">Reference proteome</keyword>
<evidence type="ECO:0000313" key="2">
    <source>
        <dbReference type="Proteomes" id="UP000249402"/>
    </source>
</evidence>
<dbReference type="RefSeq" id="XP_025577151.1">
    <property type="nucleotide sequence ID" value="XM_025714073.1"/>
</dbReference>
<reference evidence="1 2" key="1">
    <citation type="submission" date="2018-02" db="EMBL/GenBank/DDBJ databases">
        <title>The genomes of Aspergillus section Nigri reveals drivers in fungal speciation.</title>
        <authorList>
            <consortium name="DOE Joint Genome Institute"/>
            <person name="Vesth T.C."/>
            <person name="Nybo J."/>
            <person name="Theobald S."/>
            <person name="Brandl J."/>
            <person name="Frisvad J.C."/>
            <person name="Nielsen K.F."/>
            <person name="Lyhne E.K."/>
            <person name="Kogle M.E."/>
            <person name="Kuo A."/>
            <person name="Riley R."/>
            <person name="Clum A."/>
            <person name="Nolan M."/>
            <person name="Lipzen A."/>
            <person name="Salamov A."/>
            <person name="Henrissat B."/>
            <person name="Wiebenga A."/>
            <person name="De vries R.P."/>
            <person name="Grigoriev I.V."/>
            <person name="Mortensen U.H."/>
            <person name="Andersen M.R."/>
            <person name="Baker S.E."/>
        </authorList>
    </citation>
    <scope>NUCLEOTIDE SEQUENCE [LARGE SCALE GENOMIC DNA]</scope>
    <source>
        <strain evidence="1 2">CBS 121593</strain>
    </source>
</reference>
<organism evidence="1 2">
    <name type="scientific">Aspergillus ibericus CBS 121593</name>
    <dbReference type="NCBI Taxonomy" id="1448316"/>
    <lineage>
        <taxon>Eukaryota</taxon>
        <taxon>Fungi</taxon>
        <taxon>Dikarya</taxon>
        <taxon>Ascomycota</taxon>
        <taxon>Pezizomycotina</taxon>
        <taxon>Eurotiomycetes</taxon>
        <taxon>Eurotiomycetidae</taxon>
        <taxon>Eurotiales</taxon>
        <taxon>Aspergillaceae</taxon>
        <taxon>Aspergillus</taxon>
        <taxon>Aspergillus subgen. Circumdati</taxon>
    </lineage>
</organism>
<dbReference type="Proteomes" id="UP000249402">
    <property type="component" value="Unassembled WGS sequence"/>
</dbReference>